<dbReference type="InterPro" id="IPR041203">
    <property type="entry name" value="Bact_A2M_MG5"/>
</dbReference>
<dbReference type="Gene3D" id="1.50.10.20">
    <property type="match status" value="1"/>
</dbReference>
<keyword evidence="2" id="KW-0732">Signal</keyword>
<dbReference type="InterPro" id="IPR011625">
    <property type="entry name" value="A2M_N_BRD"/>
</dbReference>
<dbReference type="SMART" id="SM01359">
    <property type="entry name" value="A2M_N_2"/>
    <property type="match status" value="1"/>
</dbReference>
<gene>
    <name evidence="7" type="ORF">QJV33_05445</name>
</gene>
<dbReference type="InterPro" id="IPR041246">
    <property type="entry name" value="Bact_MG10"/>
</dbReference>
<sequence>MPFLRFICLLPLKILLIFWKLFFFILRPIIGQIQLNWAPPKWLSSCWHFICHKKKQVAYTAPLCLALIGIFSYGIYWYKNRPIPPIPNLIKIYAIAPSLTDYKKTPPTIYPLKVNFSGSAAPLDKVGKTFPNIFPISPEIKGTWRWVSDHALTFQPQTDWSAGKTYQIDFAKPQEFNPNVIVRSAKDVNDTTPTVEFTTVAFDAKIMSKAFQQDDQNPMVKKGVFTINFNMLVDPISFEKNIHLSLNSYIKKQSSSLFSGEKDKTKTKKISKNIPFTVVYDKQKLTATISSDNLPIPEHDSQLELTIDPGTTSQLGYGTLANKLNTFVNVPSKYTLSVDNLSSQIVTDEKNNSAQILEVEFNSPVNDEQVSHNISAWILPRLKDEDPAWNVKTLTPQTISHFTPLKLNLIPAENNAQALQSFKYKADPNQQILVQINTGIQSTGGYVLGNPYSTILSTPDYPKRLNFMSDGALLSLHGSNNVSVASQNLTGIQMVIGQIRPNQLQHLVSFRNNDDYNQVSFSYPFTEDHIINRYQQKISFGNHPSHDIRYDGFDLSSYLHKGLHGIFILHLSEYDKQAEIQARRSKRLQDKQNNQRTFALGSTPSNPSDTDSDDNESEGDKENASPNDSRLIVITDLGMIVKKSLDGSQDVFIQSINDGNPVANADVSVMGLNGEKLITKTTDDSGVVHFPNLQGYSKDKRPILYVVTKDDDLSFLPMNTSNRQLDFSRFNIGGDINTIHKKEISAYLFSDRGIYRTGEDFHIGMVIKAADWNNSITGLPLKIVITDPTGKSHERTVKVDSDGFNEFTETIGDNDPNGTWQISLQTIDPKDKDWSQEIGSTTIKVKDFLPEQTRVSSEFSENNPKGWVKPEQLKAIIEAQNLFGTPASNRRVEASIKVAPFIPQFEQWKDYQFSIADRLKESFEDTLQERTTNDQGKAIFDLNLKKYANASYSLSFLGQVYEPDSGRSVAATARTIVSPNDYMIGYRSTDDINNIKINSTVKPVHLIAINQYAELIPLSDLTLKLIEKRYVSVLVKQSSGLYKYESKLREKTLSETPFSIAKNGSDFPINTKNAGDYKIVITDKNNHELNSINYSVIGAGNLSRSLERNAELNIHLDKKSYKPGEQIEIAIRAPYTGSGLITIEKDKVYTHTWFHTDTTSSIQHITVPENLDGNGYINVQFIRDPSSDEIFMSPLSYGVVPFSVDLEQHKNPLTITTPKVTKDRKITFTVTSERPTHVILWAVDKGILQVSKYQLPNPLGFFFSKKMLDVQTLQILDQILPEFSQLLRSVSSSGGDDESPFTQHVNPFKRKQDKSVVFWSGIVDINGTREFTYDVPDYFNGTLKVMALSVSDQRIGVTSQETIVRDDFVLKPNAPTTLTPGDESEVSVMVANNLENLNHRKVPVTIHLKTTSQFQVIGDTNKTISLGEKQNASVKFRIKALNQNLGSGDLLFSINYNQSTTNATAHVLLRPASTYRTQVDMNSVGAGQSKQFTDLRTVYPHNALHYAAFSNLPMVIIQGLGTYLINYEHACSEQLVSRAFALLTIQNNPNLKSIFAQTDPKQINTLNNSLDQTISTLQERQNSAGAFGLWRLTPNADNFVTTYVTFFLQNAADQGKQVSSSALDKAYSYLKDYAVNGNALTLPDMRNKAFAIYILTKHGVITTAPIANLVKDLNNHYKDEWQQDSTAAWLASAMKLMKQDEAAQQMMSGPLKRLQRDPKLSTIGWNYEGYDSGDLAQDATTLYLLSQHFQESLPMLSKNTFTNILNTIEQGYYNTLSSSLTVMAFDAYSANMQDNTQNLLIQAIQDSTEKGQNIPTVLKTSQMKNGIQILNWQQGPTTALNFDNKSGNKAWYSVIQRGFDQNLPKTALQHQMEIIRDYTDQKNNPISNVKIGQEILVHVKFRSTDNKTHANIAITDLLPGGFDLVTKNENTENNGFYPDFVNKQEDKVLIYTSVTQNIQEYVYRIKATNAGQYIIPPAYGEGMYNPTIQARSLSGGYLTVTSPK</sequence>
<evidence type="ECO:0000313" key="8">
    <source>
        <dbReference type="Proteomes" id="UP001431775"/>
    </source>
</evidence>
<feature type="transmembrane region" description="Helical" evidence="4">
    <location>
        <begin position="6"/>
        <end position="26"/>
    </location>
</feature>
<keyword evidence="8" id="KW-1185">Reference proteome</keyword>
<dbReference type="InterPro" id="IPR002890">
    <property type="entry name" value="MG2"/>
</dbReference>
<evidence type="ECO:0000313" key="7">
    <source>
        <dbReference type="EMBL" id="MDI2112730.1"/>
    </source>
</evidence>
<evidence type="ECO:0000259" key="6">
    <source>
        <dbReference type="SMART" id="SM01360"/>
    </source>
</evidence>
<organism evidence="7 8">
    <name type="scientific">Commensalibacter nepenthis</name>
    <dbReference type="NCBI Taxonomy" id="3043872"/>
    <lineage>
        <taxon>Bacteria</taxon>
        <taxon>Pseudomonadati</taxon>
        <taxon>Pseudomonadota</taxon>
        <taxon>Alphaproteobacteria</taxon>
        <taxon>Acetobacterales</taxon>
        <taxon>Acetobacteraceae</taxon>
    </lineage>
</organism>
<dbReference type="EMBL" id="JASBAN010000001">
    <property type="protein sequence ID" value="MDI2112730.1"/>
    <property type="molecule type" value="Genomic_DNA"/>
</dbReference>
<keyword evidence="4" id="KW-1133">Transmembrane helix</keyword>
<dbReference type="PANTHER" id="PTHR40094">
    <property type="entry name" value="ALPHA-2-MACROGLOBULIN HOMOLOG"/>
    <property type="match status" value="1"/>
</dbReference>
<dbReference type="RefSeq" id="WP_281462361.1">
    <property type="nucleotide sequence ID" value="NZ_JASBAN010000001.1"/>
</dbReference>
<evidence type="ECO:0000259" key="5">
    <source>
        <dbReference type="SMART" id="SM01359"/>
    </source>
</evidence>
<comment type="caution">
    <text evidence="7">The sequence shown here is derived from an EMBL/GenBank/DDBJ whole genome shotgun (WGS) entry which is preliminary data.</text>
</comment>
<accession>A0ABT6Q765</accession>
<dbReference type="Pfam" id="PF01835">
    <property type="entry name" value="MG2"/>
    <property type="match status" value="1"/>
</dbReference>
<dbReference type="Gene3D" id="2.60.40.3710">
    <property type="match status" value="1"/>
</dbReference>
<protein>
    <submittedName>
        <fullName evidence="7">Alpha-2-macroglobulin</fullName>
    </submittedName>
</protein>
<dbReference type="Pfam" id="PF07703">
    <property type="entry name" value="A2M_BRD"/>
    <property type="match status" value="1"/>
</dbReference>
<dbReference type="InterPro" id="IPR051802">
    <property type="entry name" value="YfhM-like"/>
</dbReference>
<feature type="transmembrane region" description="Helical" evidence="4">
    <location>
        <begin position="57"/>
        <end position="78"/>
    </location>
</feature>
<feature type="region of interest" description="Disordered" evidence="3">
    <location>
        <begin position="582"/>
        <end position="628"/>
    </location>
</feature>
<comment type="similarity">
    <text evidence="1">Belongs to the protease inhibitor I39 (alpha-2-macroglobulin) family. Bacterial alpha-2-macroglobulin subfamily.</text>
</comment>
<dbReference type="CDD" id="cd02891">
    <property type="entry name" value="A2M_like"/>
    <property type="match status" value="1"/>
</dbReference>
<proteinExistence type="inferred from homology"/>
<reference evidence="7" key="1">
    <citation type="submission" date="2023-05" db="EMBL/GenBank/DDBJ databases">
        <title>Whole genome sequence of Commensalibacter sp.</title>
        <authorList>
            <person name="Charoenyingcharoen P."/>
            <person name="Yukphan P."/>
        </authorList>
    </citation>
    <scope>NUCLEOTIDE SEQUENCE</scope>
    <source>
        <strain evidence="7">TBRC 10068</strain>
    </source>
</reference>
<name>A0ABT6Q765_9PROT</name>
<evidence type="ECO:0000256" key="4">
    <source>
        <dbReference type="SAM" id="Phobius"/>
    </source>
</evidence>
<dbReference type="InterPro" id="IPR001599">
    <property type="entry name" value="Macroglobln_a2"/>
</dbReference>
<dbReference type="Pfam" id="PF17973">
    <property type="entry name" value="bMG10"/>
    <property type="match status" value="1"/>
</dbReference>
<feature type="domain" description="Alpha-2-macroglobulin" evidence="6">
    <location>
        <begin position="1316"/>
        <end position="1408"/>
    </location>
</feature>
<dbReference type="PANTHER" id="PTHR40094:SF1">
    <property type="entry name" value="UBIQUITIN DOMAIN-CONTAINING PROTEIN"/>
    <property type="match status" value="1"/>
</dbReference>
<keyword evidence="4" id="KW-0812">Transmembrane</keyword>
<keyword evidence="4" id="KW-0472">Membrane</keyword>
<evidence type="ECO:0000256" key="1">
    <source>
        <dbReference type="ARBA" id="ARBA00010556"/>
    </source>
</evidence>
<dbReference type="Pfam" id="PF00207">
    <property type="entry name" value="A2M"/>
    <property type="match status" value="1"/>
</dbReference>
<evidence type="ECO:0000256" key="3">
    <source>
        <dbReference type="SAM" id="MobiDB-lite"/>
    </source>
</evidence>
<dbReference type="SUPFAM" id="SSF48239">
    <property type="entry name" value="Terpenoid cyclases/Protein prenyltransferases"/>
    <property type="match status" value="1"/>
</dbReference>
<evidence type="ECO:0000256" key="2">
    <source>
        <dbReference type="ARBA" id="ARBA00022729"/>
    </source>
</evidence>
<dbReference type="Pfam" id="PF17972">
    <property type="entry name" value="bMG5"/>
    <property type="match status" value="1"/>
</dbReference>
<dbReference type="InterPro" id="IPR008930">
    <property type="entry name" value="Terpenoid_cyclase/PrenylTrfase"/>
</dbReference>
<dbReference type="InterPro" id="IPR021868">
    <property type="entry name" value="Alpha_2_Macroglob_MG3"/>
</dbReference>
<dbReference type="Pfam" id="PF11974">
    <property type="entry name" value="bMG3"/>
    <property type="match status" value="1"/>
</dbReference>
<feature type="domain" description="Alpha-2-macroglobulin bait region" evidence="5">
    <location>
        <begin position="1112"/>
        <end position="1250"/>
    </location>
</feature>
<dbReference type="Gene3D" id="2.60.40.1930">
    <property type="match status" value="1"/>
</dbReference>
<dbReference type="SMART" id="SM01360">
    <property type="entry name" value="A2M"/>
    <property type="match status" value="1"/>
</dbReference>
<dbReference type="Proteomes" id="UP001431775">
    <property type="component" value="Unassembled WGS sequence"/>
</dbReference>